<evidence type="ECO:0000256" key="5">
    <source>
        <dbReference type="ARBA" id="ARBA00023251"/>
    </source>
</evidence>
<dbReference type="Proteomes" id="UP000595703">
    <property type="component" value="Chromosome"/>
</dbReference>
<feature type="transmembrane region" description="Helical" evidence="7">
    <location>
        <begin position="497"/>
        <end position="515"/>
    </location>
</feature>
<feature type="transmembrane region" description="Helical" evidence="7">
    <location>
        <begin position="198"/>
        <end position="217"/>
    </location>
</feature>
<evidence type="ECO:0000256" key="1">
    <source>
        <dbReference type="ARBA" id="ARBA00004651"/>
    </source>
</evidence>
<dbReference type="Gene3D" id="1.20.1720.10">
    <property type="entry name" value="Multidrug resistance protein D"/>
    <property type="match status" value="1"/>
</dbReference>
<feature type="transmembrane region" description="Helical" evidence="7">
    <location>
        <begin position="329"/>
        <end position="349"/>
    </location>
</feature>
<dbReference type="PANTHER" id="PTHR42718:SF42">
    <property type="entry name" value="EXPORT PROTEIN"/>
    <property type="match status" value="1"/>
</dbReference>
<keyword evidence="2 7" id="KW-0812">Transmembrane</keyword>
<feature type="domain" description="Major facilitator superfamily (MFS) profile" evidence="8">
    <location>
        <begin position="35"/>
        <end position="519"/>
    </location>
</feature>
<dbReference type="InterPro" id="IPR011701">
    <property type="entry name" value="MFS"/>
</dbReference>
<accession>A0A7U3USS1</accession>
<dbReference type="GO" id="GO:0022857">
    <property type="term" value="F:transmembrane transporter activity"/>
    <property type="evidence" value="ECO:0007669"/>
    <property type="project" value="InterPro"/>
</dbReference>
<dbReference type="PANTHER" id="PTHR42718">
    <property type="entry name" value="MAJOR FACILITATOR SUPERFAMILY MULTIDRUG TRANSPORTER MFSC"/>
    <property type="match status" value="1"/>
</dbReference>
<name>A0A7U3USS1_9ACTN</name>
<dbReference type="Pfam" id="PF07690">
    <property type="entry name" value="MFS_1"/>
    <property type="match status" value="1"/>
</dbReference>
<feature type="compositionally biased region" description="Low complexity" evidence="6">
    <location>
        <begin position="20"/>
        <end position="29"/>
    </location>
</feature>
<feature type="transmembrane region" description="Helical" evidence="7">
    <location>
        <begin position="295"/>
        <end position="317"/>
    </location>
</feature>
<protein>
    <submittedName>
        <fullName evidence="9">Putative transmembrane efflux protein</fullName>
    </submittedName>
</protein>
<feature type="region of interest" description="Disordered" evidence="6">
    <location>
        <begin position="1"/>
        <end position="32"/>
    </location>
</feature>
<feature type="transmembrane region" description="Helical" evidence="7">
    <location>
        <begin position="385"/>
        <end position="407"/>
    </location>
</feature>
<organism evidence="9 10">
    <name type="scientific">Actinacidiphila reveromycinica</name>
    <dbReference type="NCBI Taxonomy" id="659352"/>
    <lineage>
        <taxon>Bacteria</taxon>
        <taxon>Bacillati</taxon>
        <taxon>Actinomycetota</taxon>
        <taxon>Actinomycetes</taxon>
        <taxon>Kitasatosporales</taxon>
        <taxon>Streptomycetaceae</taxon>
        <taxon>Actinacidiphila</taxon>
    </lineage>
</organism>
<feature type="transmembrane region" description="Helical" evidence="7">
    <location>
        <begin position="107"/>
        <end position="127"/>
    </location>
</feature>
<sequence length="524" mass="53182">MRTADSRGGTPPLTPPVAPAAPRTAATAPAEPPGPAVRHGVVLFLTCLALGAVVSAMASLNVALPSLARDTHADQTQLSWIVDAYSLAFAALLLPAGALGDRFGRRLALVAGLTLFAAGSALAALTTDPSRLIALRGLLGAGAALVMPATLSTLTTTFPREQRARAVSAWTAVAGGSAVAGLLASGLLLQAWSWRSVFLLNVVLAVVAAAGTLVFVPESAESERPRLDLVGALLAVAGLFALVCSAIQAPTRGWGDPLTLGGTGLGVLVLAGFVGWELRREHPLLDPRLFRNRRFAAGSASITLQFFVFFGFIFVAMQYLQLVRGDSPLTAAVSVLPMAAALVPATRLSPRLVERFGARRPWTAGLVLVAAAMAVLSRLDTGSPYGLVVAGLVPLGAGTGLAMTPATTEITDALPRALQNVGSAMNDLSREVGGALGIAVLGSVLGAGYRAHLHLPAGLPPAAARAARSSLAGASAAGGPAAGQARHAFVAGVHQTLLAGAGVALLAALVVTLLLREAPSRTTR</sequence>
<feature type="transmembrane region" description="Helical" evidence="7">
    <location>
        <begin position="133"/>
        <end position="155"/>
    </location>
</feature>
<evidence type="ECO:0000256" key="7">
    <source>
        <dbReference type="SAM" id="Phobius"/>
    </source>
</evidence>
<dbReference type="RefSeq" id="WP_202234224.1">
    <property type="nucleotide sequence ID" value="NZ_AP018365.1"/>
</dbReference>
<feature type="transmembrane region" description="Helical" evidence="7">
    <location>
        <begin position="229"/>
        <end position="248"/>
    </location>
</feature>
<feature type="transmembrane region" description="Helical" evidence="7">
    <location>
        <begin position="361"/>
        <end position="379"/>
    </location>
</feature>
<reference evidence="9 10" key="1">
    <citation type="journal article" date="2010" name="J. Bacteriol.">
        <title>Biochemical characterization of a novel indole prenyltransferase from Streptomyces sp. SN-593.</title>
        <authorList>
            <person name="Takahashi S."/>
            <person name="Takagi H."/>
            <person name="Toyoda A."/>
            <person name="Uramoto M."/>
            <person name="Nogawa T."/>
            <person name="Ueki M."/>
            <person name="Sakaki Y."/>
            <person name="Osada H."/>
        </authorList>
    </citation>
    <scope>NUCLEOTIDE SEQUENCE [LARGE SCALE GENOMIC DNA]</scope>
    <source>
        <strain evidence="9 10">SN-593</strain>
    </source>
</reference>
<dbReference type="EMBL" id="AP018365">
    <property type="protein sequence ID" value="BBA98016.1"/>
    <property type="molecule type" value="Genomic_DNA"/>
</dbReference>
<evidence type="ECO:0000313" key="9">
    <source>
        <dbReference type="EMBL" id="BBA98016.1"/>
    </source>
</evidence>
<keyword evidence="10" id="KW-1185">Reference proteome</keyword>
<feature type="transmembrane region" description="Helical" evidence="7">
    <location>
        <begin position="80"/>
        <end position="100"/>
    </location>
</feature>
<comment type="subcellular location">
    <subcellularLocation>
        <location evidence="1">Cell membrane</location>
        <topology evidence="1">Multi-pass membrane protein</topology>
    </subcellularLocation>
</comment>
<dbReference type="InterPro" id="IPR036259">
    <property type="entry name" value="MFS_trans_sf"/>
</dbReference>
<feature type="transmembrane region" description="Helical" evidence="7">
    <location>
        <begin position="41"/>
        <end position="60"/>
    </location>
</feature>
<evidence type="ECO:0000313" key="10">
    <source>
        <dbReference type="Proteomes" id="UP000595703"/>
    </source>
</evidence>
<dbReference type="SUPFAM" id="SSF103473">
    <property type="entry name" value="MFS general substrate transporter"/>
    <property type="match status" value="1"/>
</dbReference>
<dbReference type="CDD" id="cd17321">
    <property type="entry name" value="MFS_MMR_MDR_like"/>
    <property type="match status" value="1"/>
</dbReference>
<dbReference type="InterPro" id="IPR020846">
    <property type="entry name" value="MFS_dom"/>
</dbReference>
<dbReference type="KEGG" id="arev:RVR_4042"/>
<gene>
    <name evidence="9" type="ORF">RVR_4042</name>
</gene>
<evidence type="ECO:0000259" key="8">
    <source>
        <dbReference type="PROSITE" id="PS50850"/>
    </source>
</evidence>
<evidence type="ECO:0000256" key="3">
    <source>
        <dbReference type="ARBA" id="ARBA00022989"/>
    </source>
</evidence>
<feature type="transmembrane region" description="Helical" evidence="7">
    <location>
        <begin position="254"/>
        <end position="274"/>
    </location>
</feature>
<feature type="transmembrane region" description="Helical" evidence="7">
    <location>
        <begin position="428"/>
        <end position="449"/>
    </location>
</feature>
<dbReference type="AlphaFoldDB" id="A0A7U3USS1"/>
<reference evidence="9 10" key="3">
    <citation type="journal article" date="2011" name="Nat. Chem. Biol.">
        <title>Reveromycin A biosynthesis uses RevG and RevJ for stereospecific spiroacetal formation.</title>
        <authorList>
            <person name="Takahashi S."/>
            <person name="Toyoda A."/>
            <person name="Sekiyama Y."/>
            <person name="Takagi H."/>
            <person name="Nogawa T."/>
            <person name="Uramoto M."/>
            <person name="Suzuki R."/>
            <person name="Koshino H."/>
            <person name="Kumano T."/>
            <person name="Panthee S."/>
            <person name="Dairi T."/>
            <person name="Ishikawa J."/>
            <person name="Ikeda H."/>
            <person name="Sakaki Y."/>
            <person name="Osada H."/>
        </authorList>
    </citation>
    <scope>NUCLEOTIDE SEQUENCE [LARGE SCALE GENOMIC DNA]</scope>
    <source>
        <strain evidence="9 10">SN-593</strain>
    </source>
</reference>
<dbReference type="PROSITE" id="PS50850">
    <property type="entry name" value="MFS"/>
    <property type="match status" value="1"/>
</dbReference>
<keyword evidence="5" id="KW-0046">Antibiotic resistance</keyword>
<keyword evidence="4 7" id="KW-0472">Membrane</keyword>
<evidence type="ECO:0000256" key="2">
    <source>
        <dbReference type="ARBA" id="ARBA00022692"/>
    </source>
</evidence>
<dbReference type="Gene3D" id="1.20.1250.20">
    <property type="entry name" value="MFS general substrate transporter like domains"/>
    <property type="match status" value="1"/>
</dbReference>
<feature type="transmembrane region" description="Helical" evidence="7">
    <location>
        <begin position="167"/>
        <end position="192"/>
    </location>
</feature>
<dbReference type="GO" id="GO:0046677">
    <property type="term" value="P:response to antibiotic"/>
    <property type="evidence" value="ECO:0007669"/>
    <property type="project" value="UniProtKB-KW"/>
</dbReference>
<evidence type="ECO:0000256" key="6">
    <source>
        <dbReference type="SAM" id="MobiDB-lite"/>
    </source>
</evidence>
<evidence type="ECO:0000256" key="4">
    <source>
        <dbReference type="ARBA" id="ARBA00023136"/>
    </source>
</evidence>
<dbReference type="GO" id="GO:0005886">
    <property type="term" value="C:plasma membrane"/>
    <property type="evidence" value="ECO:0007669"/>
    <property type="project" value="UniProtKB-SubCell"/>
</dbReference>
<keyword evidence="3 7" id="KW-1133">Transmembrane helix</keyword>
<proteinExistence type="predicted"/>
<reference evidence="9 10" key="2">
    <citation type="journal article" date="2011" name="J. Antibiot.">
        <title>Furaquinocins I and J: novel polyketide isoprenoid hybrid compounds from Streptomyces reveromyceticus SN-593.</title>
        <authorList>
            <person name="Panthee S."/>
            <person name="Takahashi S."/>
            <person name="Takagi H."/>
            <person name="Nogawa T."/>
            <person name="Oowada E."/>
            <person name="Uramoto M."/>
            <person name="Osada H."/>
        </authorList>
    </citation>
    <scope>NUCLEOTIDE SEQUENCE [LARGE SCALE GENOMIC DNA]</scope>
    <source>
        <strain evidence="9 10">SN-593</strain>
    </source>
</reference>
<reference evidence="9 10" key="4">
    <citation type="journal article" date="2020" name="Sci. Rep.">
        <title>beta-carboline chemical signals induce reveromycin production through a LuxR family regulator in Streptomyces sp. SN-593.</title>
        <authorList>
            <person name="Panthee S."/>
            <person name="Kito N."/>
            <person name="Hayashi T."/>
            <person name="Shimizu T."/>
            <person name="Ishikawa J."/>
            <person name="Hamamoto H."/>
            <person name="Osada H."/>
            <person name="Takahashi S."/>
        </authorList>
    </citation>
    <scope>NUCLEOTIDE SEQUENCE [LARGE SCALE GENOMIC DNA]</scope>
    <source>
        <strain evidence="9 10">SN-593</strain>
    </source>
</reference>